<dbReference type="SUPFAM" id="SSF53448">
    <property type="entry name" value="Nucleotide-diphospho-sugar transferases"/>
    <property type="match status" value="1"/>
</dbReference>
<evidence type="ECO:0000256" key="1">
    <source>
        <dbReference type="ARBA" id="ARBA00022676"/>
    </source>
</evidence>
<evidence type="ECO:0000256" key="2">
    <source>
        <dbReference type="ARBA" id="ARBA00022679"/>
    </source>
</evidence>
<reference evidence="4 5" key="1">
    <citation type="submission" date="2020-08" db="EMBL/GenBank/DDBJ databases">
        <title>Genomic Encyclopedia of Type Strains, Phase IV (KMG-IV): sequencing the most valuable type-strain genomes for metagenomic binning, comparative biology and taxonomic classification.</title>
        <authorList>
            <person name="Goeker M."/>
        </authorList>
    </citation>
    <scope>NUCLEOTIDE SEQUENCE [LARGE SCALE GENOMIC DNA]</scope>
    <source>
        <strain evidence="4 5">DSM 101730</strain>
    </source>
</reference>
<evidence type="ECO:0000256" key="3">
    <source>
        <dbReference type="ARBA" id="ARBA00022723"/>
    </source>
</evidence>
<dbReference type="Proteomes" id="UP000549457">
    <property type="component" value="Unassembled WGS sequence"/>
</dbReference>
<dbReference type="PANTHER" id="PTHR13778:SF47">
    <property type="entry name" value="LIPOPOLYSACCHARIDE 1,3-GALACTOSYLTRANSFERASE"/>
    <property type="match status" value="1"/>
</dbReference>
<comment type="caution">
    <text evidence="4">The sequence shown here is derived from an EMBL/GenBank/DDBJ whole genome shotgun (WGS) entry which is preliminary data.</text>
</comment>
<dbReference type="PANTHER" id="PTHR13778">
    <property type="entry name" value="GLYCOSYLTRANSFERASE 8 DOMAIN-CONTAINING PROTEIN"/>
    <property type="match status" value="1"/>
</dbReference>
<protein>
    <recommendedName>
        <fullName evidence="6">Glycosyltransferase</fullName>
    </recommendedName>
</protein>
<evidence type="ECO:0000313" key="5">
    <source>
        <dbReference type="Proteomes" id="UP000549457"/>
    </source>
</evidence>
<dbReference type="InterPro" id="IPR029044">
    <property type="entry name" value="Nucleotide-diphossugar_trans"/>
</dbReference>
<keyword evidence="2" id="KW-0808">Transferase</keyword>
<keyword evidence="1" id="KW-0328">Glycosyltransferase</keyword>
<dbReference type="GO" id="GO:0046872">
    <property type="term" value="F:metal ion binding"/>
    <property type="evidence" value="ECO:0007669"/>
    <property type="project" value="UniProtKB-KW"/>
</dbReference>
<keyword evidence="5" id="KW-1185">Reference proteome</keyword>
<evidence type="ECO:0000313" key="4">
    <source>
        <dbReference type="EMBL" id="MBB5223442.1"/>
    </source>
</evidence>
<evidence type="ECO:0008006" key="6">
    <source>
        <dbReference type="Google" id="ProtNLM"/>
    </source>
</evidence>
<sequence length="324" mass="35829">MAGTEHTVTLEADGPARSGRAVVFAADGAYLRYAAFAAAQLARLIPARDFDICLCGPEMPEAVPGLDGLGLRRCRVTTGDMFDRLGLDPRRSAASYLRYALPEAFAAEYGRLLYLDADVFIQGGDFGALLSVDLGAHPLGAVRDNMQWRTPRRRTPSYERLGLPWASVFNSGMMLIDVSTWRERDVLGRMLAFGAAHDPARVGLDQDLVNAVVRGGWAELSPVWNWQYTWASRLFEALADAHVVHFIGPRKPWSHDGGELPLRFRRAYRDFFAANFPEEPVGPDGVAPLANRRFVGRMLVKHLLSLGKLGAYLDRFPDDLTVLA</sequence>
<dbReference type="RefSeq" id="WP_184152222.1">
    <property type="nucleotide sequence ID" value="NZ_JACHFM010000003.1"/>
</dbReference>
<dbReference type="InterPro" id="IPR002495">
    <property type="entry name" value="Glyco_trans_8"/>
</dbReference>
<dbReference type="GO" id="GO:0016757">
    <property type="term" value="F:glycosyltransferase activity"/>
    <property type="evidence" value="ECO:0007669"/>
    <property type="project" value="UniProtKB-KW"/>
</dbReference>
<gene>
    <name evidence="4" type="ORF">HNP73_003389</name>
</gene>
<dbReference type="EMBL" id="JACHFM010000003">
    <property type="protein sequence ID" value="MBB5223442.1"/>
    <property type="molecule type" value="Genomic_DNA"/>
</dbReference>
<organism evidence="4 5">
    <name type="scientific">Amaricoccus macauensis</name>
    <dbReference type="NCBI Taxonomy" id="57001"/>
    <lineage>
        <taxon>Bacteria</taxon>
        <taxon>Pseudomonadati</taxon>
        <taxon>Pseudomonadota</taxon>
        <taxon>Alphaproteobacteria</taxon>
        <taxon>Rhodobacterales</taxon>
        <taxon>Paracoccaceae</taxon>
        <taxon>Amaricoccus</taxon>
    </lineage>
</organism>
<name>A0A840SWF5_9RHOB</name>
<keyword evidence="3" id="KW-0479">Metal-binding</keyword>
<dbReference type="AlphaFoldDB" id="A0A840SWF5"/>
<dbReference type="Pfam" id="PF01501">
    <property type="entry name" value="Glyco_transf_8"/>
    <property type="match status" value="1"/>
</dbReference>
<accession>A0A840SWF5</accession>
<dbReference type="InterPro" id="IPR050748">
    <property type="entry name" value="Glycosyltrans_8_dom-fam"/>
</dbReference>
<dbReference type="Gene3D" id="3.90.550.10">
    <property type="entry name" value="Spore Coat Polysaccharide Biosynthesis Protein SpsA, Chain A"/>
    <property type="match status" value="1"/>
</dbReference>
<proteinExistence type="predicted"/>